<accession>A0A1D3TU56</accession>
<evidence type="ECO:0000256" key="2">
    <source>
        <dbReference type="SAM" id="Phobius"/>
    </source>
</evidence>
<sequence>MPSDDTDGRKSGERREFEDTVEEEKYGLLGPVIIGVLVMAIAVVLAMQTGFIKKPPIDKILKSWQHDACEEISDWEQHIYEDYRDWAVEKDG</sequence>
<protein>
    <submittedName>
        <fullName evidence="3">Uncharacterized protein</fullName>
    </submittedName>
</protein>
<keyword evidence="2" id="KW-0472">Membrane</keyword>
<dbReference type="EMBL" id="FMKA01000012">
    <property type="protein sequence ID" value="SCP97583.1"/>
    <property type="molecule type" value="Genomic_DNA"/>
</dbReference>
<evidence type="ECO:0000313" key="4">
    <source>
        <dbReference type="Proteomes" id="UP000199315"/>
    </source>
</evidence>
<name>A0A1D3TU56_9FIRM</name>
<keyword evidence="2" id="KW-0812">Transmembrane</keyword>
<keyword evidence="4" id="KW-1185">Reference proteome</keyword>
<evidence type="ECO:0000313" key="3">
    <source>
        <dbReference type="EMBL" id="SCP97583.1"/>
    </source>
</evidence>
<feature type="transmembrane region" description="Helical" evidence="2">
    <location>
        <begin position="28"/>
        <end position="52"/>
    </location>
</feature>
<gene>
    <name evidence="3" type="ORF">SAMN05421730_101210</name>
</gene>
<keyword evidence="2" id="KW-1133">Transmembrane helix</keyword>
<dbReference type="Proteomes" id="UP000199315">
    <property type="component" value="Unassembled WGS sequence"/>
</dbReference>
<feature type="region of interest" description="Disordered" evidence="1">
    <location>
        <begin position="1"/>
        <end position="20"/>
    </location>
</feature>
<reference evidence="3 4" key="1">
    <citation type="submission" date="2016-09" db="EMBL/GenBank/DDBJ databases">
        <authorList>
            <person name="Capua I."/>
            <person name="De Benedictis P."/>
            <person name="Joannis T."/>
            <person name="Lombin L.H."/>
            <person name="Cattoli G."/>
        </authorList>
    </citation>
    <scope>NUCLEOTIDE SEQUENCE [LARGE SCALE GENOMIC DNA]</scope>
    <source>
        <strain evidence="3 4">GluBS11</strain>
    </source>
</reference>
<evidence type="ECO:0000256" key="1">
    <source>
        <dbReference type="SAM" id="MobiDB-lite"/>
    </source>
</evidence>
<proteinExistence type="predicted"/>
<dbReference type="RefSeq" id="WP_091233859.1">
    <property type="nucleotide sequence ID" value="NZ_FMKA01000012.1"/>
</dbReference>
<dbReference type="AlphaFoldDB" id="A0A1D3TU56"/>
<organism evidence="3 4">
    <name type="scientific">Anaerobium acetethylicum</name>
    <dbReference type="NCBI Taxonomy" id="1619234"/>
    <lineage>
        <taxon>Bacteria</taxon>
        <taxon>Bacillati</taxon>
        <taxon>Bacillota</taxon>
        <taxon>Clostridia</taxon>
        <taxon>Lachnospirales</taxon>
        <taxon>Lachnospiraceae</taxon>
        <taxon>Anaerobium</taxon>
    </lineage>
</organism>